<dbReference type="SUPFAM" id="SSF74650">
    <property type="entry name" value="Galactose mutarotase-like"/>
    <property type="match status" value="1"/>
</dbReference>
<proteinExistence type="predicted"/>
<evidence type="ECO:0000313" key="2">
    <source>
        <dbReference type="EMBL" id="PSB18257.1"/>
    </source>
</evidence>
<evidence type="ECO:0000313" key="3">
    <source>
        <dbReference type="Proteomes" id="UP000238634"/>
    </source>
</evidence>
<dbReference type="AlphaFoldDB" id="A0A2T1DCR3"/>
<dbReference type="InterPro" id="IPR011013">
    <property type="entry name" value="Gal_mutarotase_sf_dom"/>
</dbReference>
<sequence length="165" mass="18653">MDWKPGLPPVPYALSAKRNSEGTARQEWEPVATHLKETAEGWTVTSLLKDAPVLKIAIAIDGRITVRDALGNVVREELPPEKPGDGWTHRSRLRAEEAVYGLGERSVPLNLRLAREVIEKQEVTQTPKTFRVWNYDAAGKYDAGADPMYICIPLYWRLHHHALHL</sequence>
<name>A0A2T1DCR3_9CYAN</name>
<dbReference type="STRING" id="1920490.GCA_001895925_01001"/>
<feature type="domain" description="Glycoside hydrolase family 31 N-terminal" evidence="1">
    <location>
        <begin position="54"/>
        <end position="160"/>
    </location>
</feature>
<protein>
    <recommendedName>
        <fullName evidence="1">Glycoside hydrolase family 31 N-terminal domain-containing protein</fullName>
    </recommendedName>
</protein>
<comment type="caution">
    <text evidence="2">The sequence shown here is derived from an EMBL/GenBank/DDBJ whole genome shotgun (WGS) entry which is preliminary data.</text>
</comment>
<reference evidence="2 3" key="2">
    <citation type="submission" date="2018-03" db="EMBL/GenBank/DDBJ databases">
        <title>The ancient ancestry and fast evolution of plastids.</title>
        <authorList>
            <person name="Moore K.R."/>
            <person name="Magnabosco C."/>
            <person name="Momper L."/>
            <person name="Gold D.A."/>
            <person name="Bosak T."/>
            <person name="Fournier G.P."/>
        </authorList>
    </citation>
    <scope>NUCLEOTIDE SEQUENCE [LARGE SCALE GENOMIC DNA]</scope>
    <source>
        <strain evidence="2 3">ULC007</strain>
    </source>
</reference>
<keyword evidence="3" id="KW-1185">Reference proteome</keyword>
<dbReference type="GO" id="GO:0030246">
    <property type="term" value="F:carbohydrate binding"/>
    <property type="evidence" value="ECO:0007669"/>
    <property type="project" value="InterPro"/>
</dbReference>
<dbReference type="GO" id="GO:0005975">
    <property type="term" value="P:carbohydrate metabolic process"/>
    <property type="evidence" value="ECO:0007669"/>
    <property type="project" value="InterPro"/>
</dbReference>
<dbReference type="GO" id="GO:0003824">
    <property type="term" value="F:catalytic activity"/>
    <property type="evidence" value="ECO:0007669"/>
    <property type="project" value="InterPro"/>
</dbReference>
<dbReference type="Gene3D" id="2.60.40.1760">
    <property type="entry name" value="glycosyl hydrolase (family 31)"/>
    <property type="match status" value="1"/>
</dbReference>
<organism evidence="2 3">
    <name type="scientific">Phormidesmis priestleyi ULC007</name>
    <dbReference type="NCBI Taxonomy" id="1920490"/>
    <lineage>
        <taxon>Bacteria</taxon>
        <taxon>Bacillati</taxon>
        <taxon>Cyanobacteriota</taxon>
        <taxon>Cyanophyceae</taxon>
        <taxon>Leptolyngbyales</taxon>
        <taxon>Leptolyngbyaceae</taxon>
        <taxon>Phormidesmis</taxon>
    </lineage>
</organism>
<gene>
    <name evidence="2" type="ORF">C7B65_16285</name>
</gene>
<dbReference type="Proteomes" id="UP000238634">
    <property type="component" value="Unassembled WGS sequence"/>
</dbReference>
<dbReference type="Pfam" id="PF13802">
    <property type="entry name" value="Gal_mutarotas_2"/>
    <property type="match status" value="1"/>
</dbReference>
<dbReference type="OrthoDB" id="176168at2"/>
<accession>A0A2T1DCR3</accession>
<evidence type="ECO:0000259" key="1">
    <source>
        <dbReference type="Pfam" id="PF13802"/>
    </source>
</evidence>
<dbReference type="EMBL" id="PVWG01000019">
    <property type="protein sequence ID" value="PSB18257.1"/>
    <property type="molecule type" value="Genomic_DNA"/>
</dbReference>
<dbReference type="CDD" id="cd14752">
    <property type="entry name" value="GH31_N"/>
    <property type="match status" value="1"/>
</dbReference>
<reference evidence="2 3" key="1">
    <citation type="submission" date="2018-02" db="EMBL/GenBank/DDBJ databases">
        <authorList>
            <person name="Cohen D.B."/>
            <person name="Kent A.D."/>
        </authorList>
    </citation>
    <scope>NUCLEOTIDE SEQUENCE [LARGE SCALE GENOMIC DNA]</scope>
    <source>
        <strain evidence="2 3">ULC007</strain>
    </source>
</reference>
<dbReference type="InterPro" id="IPR025887">
    <property type="entry name" value="Glyco_hydro_31_N_dom"/>
</dbReference>